<dbReference type="Proteomes" id="UP000694044">
    <property type="component" value="Unassembled WGS sequence"/>
</dbReference>
<evidence type="ECO:0000313" key="2">
    <source>
        <dbReference type="EMBL" id="KAG7377827.1"/>
    </source>
</evidence>
<dbReference type="EMBL" id="JAGDFM010000478">
    <property type="protein sequence ID" value="KAG7377827.1"/>
    <property type="molecule type" value="Genomic_DNA"/>
</dbReference>
<sequence length="292" mass="32896">MDAHGRVSPSEDESMTDGVKCSGPADSVVKVKSEPLPEPSGGKPPASATLKLKLVPPDTKQEKEVELTPEQFKKRRCNERDRRRSCAKRETMEQVRRTVAALELQEQQLMQRITGDSPCSDENRSLPSTWPDLVVSTAPSLYPSPLTPVTHDGYVQFANEIEEFWRQNVAMAQALARRDLFNNSRHYRLKSFPPLDSRSGMQPAQLTHEEGVTTCGKSSSEERFRNRSTFLGWSQHSEHQGEVVTFGVKKALWNVSPQQLMDRSWQFQTNDGNRRRLGLSHLSTCSSATQAK</sequence>
<protein>
    <submittedName>
        <fullName evidence="2">Uncharacterized protein</fullName>
    </submittedName>
</protein>
<feature type="region of interest" description="Disordered" evidence="1">
    <location>
        <begin position="1"/>
        <end position="49"/>
    </location>
</feature>
<accession>A0A8T1V955</accession>
<evidence type="ECO:0000313" key="3">
    <source>
        <dbReference type="Proteomes" id="UP000694044"/>
    </source>
</evidence>
<keyword evidence="3" id="KW-1185">Reference proteome</keyword>
<dbReference type="OrthoDB" id="160631at2759"/>
<comment type="caution">
    <text evidence="2">The sequence shown here is derived from an EMBL/GenBank/DDBJ whole genome shotgun (WGS) entry which is preliminary data.</text>
</comment>
<dbReference type="AlphaFoldDB" id="A0A8T1V955"/>
<proteinExistence type="predicted"/>
<reference evidence="2" key="1">
    <citation type="submission" date="2021-02" db="EMBL/GenBank/DDBJ databases">
        <authorList>
            <person name="Palmer J.M."/>
        </authorList>
    </citation>
    <scope>NUCLEOTIDE SEQUENCE</scope>
    <source>
        <strain evidence="2">SCRP734</strain>
    </source>
</reference>
<evidence type="ECO:0000256" key="1">
    <source>
        <dbReference type="SAM" id="MobiDB-lite"/>
    </source>
</evidence>
<organism evidence="2 3">
    <name type="scientific">Phytophthora pseudosyringae</name>
    <dbReference type="NCBI Taxonomy" id="221518"/>
    <lineage>
        <taxon>Eukaryota</taxon>
        <taxon>Sar</taxon>
        <taxon>Stramenopiles</taxon>
        <taxon>Oomycota</taxon>
        <taxon>Peronosporomycetes</taxon>
        <taxon>Peronosporales</taxon>
        <taxon>Peronosporaceae</taxon>
        <taxon>Phytophthora</taxon>
    </lineage>
</organism>
<name>A0A8T1V955_9STRA</name>
<gene>
    <name evidence="2" type="ORF">PHYPSEUDO_010933</name>
</gene>